<feature type="transmembrane region" description="Helical" evidence="1">
    <location>
        <begin position="125"/>
        <end position="144"/>
    </location>
</feature>
<dbReference type="EMBL" id="RKHK01000001">
    <property type="protein sequence ID" value="ROR72181.1"/>
    <property type="molecule type" value="Genomic_DNA"/>
</dbReference>
<keyword evidence="3" id="KW-1185">Reference proteome</keyword>
<comment type="caution">
    <text evidence="2">The sequence shown here is derived from an EMBL/GenBank/DDBJ whole genome shotgun (WGS) entry which is preliminary data.</text>
</comment>
<sequence length="184" mass="19212">MHDVLGRTQTRAEIVLVSIAGVGIAAMIAIAGADVLAAAPLWRALLAVLLIVDIAAGCVANFTSGTDTYYAERPTSRWVFILVHWHLVATGLLLDVAVVPLIVVTVFALLSATVVNLLHGRQLQVAAGGLLLTVGVVGVTLWLPSIAPPFLVATAAMFIVKVVLAFAVTHHRLARDPASQASGE</sequence>
<reference evidence="2 3" key="1">
    <citation type="submission" date="2018-11" db="EMBL/GenBank/DDBJ databases">
        <title>Sequencing the genomes of 1000 actinobacteria strains.</title>
        <authorList>
            <person name="Klenk H.-P."/>
        </authorList>
    </citation>
    <scope>NUCLEOTIDE SEQUENCE [LARGE SCALE GENOMIC DNA]</scope>
    <source>
        <strain evidence="2 3">DSM 11294</strain>
    </source>
</reference>
<gene>
    <name evidence="2" type="ORF">EDD31_0529</name>
</gene>
<keyword evidence="1" id="KW-1133">Transmembrane helix</keyword>
<keyword evidence="1" id="KW-0812">Transmembrane</keyword>
<feature type="transmembrane region" description="Helical" evidence="1">
    <location>
        <begin position="150"/>
        <end position="169"/>
    </location>
</feature>
<organism evidence="2 3">
    <name type="scientific">Bogoriella caseilytica</name>
    <dbReference type="NCBI Taxonomy" id="56055"/>
    <lineage>
        <taxon>Bacteria</taxon>
        <taxon>Bacillati</taxon>
        <taxon>Actinomycetota</taxon>
        <taxon>Actinomycetes</taxon>
        <taxon>Micrococcales</taxon>
        <taxon>Bogoriellaceae</taxon>
        <taxon>Bogoriella</taxon>
    </lineage>
</organism>
<evidence type="ECO:0000256" key="1">
    <source>
        <dbReference type="SAM" id="Phobius"/>
    </source>
</evidence>
<proteinExistence type="predicted"/>
<keyword evidence="1" id="KW-0472">Membrane</keyword>
<dbReference type="Proteomes" id="UP000280668">
    <property type="component" value="Unassembled WGS sequence"/>
</dbReference>
<evidence type="ECO:0000313" key="3">
    <source>
        <dbReference type="Proteomes" id="UP000280668"/>
    </source>
</evidence>
<protein>
    <submittedName>
        <fullName evidence="2">Uncharacterized protein</fullName>
    </submittedName>
</protein>
<feature type="transmembrane region" description="Helical" evidence="1">
    <location>
        <begin position="100"/>
        <end position="118"/>
    </location>
</feature>
<feature type="transmembrane region" description="Helical" evidence="1">
    <location>
        <begin position="44"/>
        <end position="63"/>
    </location>
</feature>
<evidence type="ECO:0000313" key="2">
    <source>
        <dbReference type="EMBL" id="ROR72181.1"/>
    </source>
</evidence>
<feature type="transmembrane region" description="Helical" evidence="1">
    <location>
        <begin position="12"/>
        <end position="32"/>
    </location>
</feature>
<dbReference type="AlphaFoldDB" id="A0A3N2BA89"/>
<name>A0A3N2BA89_9MICO</name>
<accession>A0A3N2BA89</accession>